<feature type="domain" description="DUF6546" evidence="1">
    <location>
        <begin position="356"/>
        <end position="424"/>
    </location>
</feature>
<accession>A0A3D8T5S9</accession>
<keyword evidence="3" id="KW-1185">Reference proteome</keyword>
<organism evidence="2 3">
    <name type="scientific">Aspergillus mulundensis</name>
    <dbReference type="NCBI Taxonomy" id="1810919"/>
    <lineage>
        <taxon>Eukaryota</taxon>
        <taxon>Fungi</taxon>
        <taxon>Dikarya</taxon>
        <taxon>Ascomycota</taxon>
        <taxon>Pezizomycotina</taxon>
        <taxon>Eurotiomycetes</taxon>
        <taxon>Eurotiomycetidae</taxon>
        <taxon>Eurotiales</taxon>
        <taxon>Aspergillaceae</taxon>
        <taxon>Aspergillus</taxon>
        <taxon>Aspergillus subgen. Nidulantes</taxon>
    </lineage>
</organism>
<comment type="caution">
    <text evidence="2">The sequence shown here is derived from an EMBL/GenBank/DDBJ whole genome shotgun (WGS) entry which is preliminary data.</text>
</comment>
<sequence>MAESRQYRRSFLRHLHYTIVVPHKLEPYNAMKLENQEYREQNPVREANNRAFSTAVISLLNTLSCWEASAKIALVIEVRGRQKTLEPGTKEHAGLEKWQTVFDGEQWVVHPYTARFPDDEPSLPKVVCIDQLLFDHMGTYQGVWNASRAALQIAEHHTDTSQGIWAASALQIAERCVALERLQLYDQEWVRPDHLSYMRERRQAMASALTKMPPTLRVFQCIGNTEEHWADVLPALNLLPDNKIDALSSSLRNMSLNLKELDLSEVTVELDFLFPLDDAGAPTTDALSLHWPYLETVTLGSVPLYLPSGKWLLDYDRSDWLSDDEENPDPNSSGIENFDTPWLRYGWSVHRNIMDVEQFHRLFISLGFAAQRMPSLKTMTFALECGRPAQFRFTTGRGSSEKPTLTFESTVGYKPDERVADAWGFCLDDMEVEDDGPEELDHYILATVTLPRFPLQME</sequence>
<dbReference type="Proteomes" id="UP000256690">
    <property type="component" value="Unassembled WGS sequence"/>
</dbReference>
<gene>
    <name evidence="2" type="ORF">DSM5745_01211</name>
</gene>
<dbReference type="RefSeq" id="XP_026609072.1">
    <property type="nucleotide sequence ID" value="XM_026743227.1"/>
</dbReference>
<name>A0A3D8T5S9_9EURO</name>
<dbReference type="GeneID" id="38111581"/>
<dbReference type="InterPro" id="IPR046676">
    <property type="entry name" value="DUF6546"/>
</dbReference>
<evidence type="ECO:0000259" key="1">
    <source>
        <dbReference type="Pfam" id="PF20183"/>
    </source>
</evidence>
<dbReference type="Pfam" id="PF20183">
    <property type="entry name" value="DUF6546"/>
    <property type="match status" value="1"/>
</dbReference>
<proteinExistence type="predicted"/>
<evidence type="ECO:0000313" key="3">
    <source>
        <dbReference type="Proteomes" id="UP000256690"/>
    </source>
</evidence>
<dbReference type="OrthoDB" id="4802432at2759"/>
<dbReference type="STRING" id="1810919.A0A3D8T5S9"/>
<protein>
    <recommendedName>
        <fullName evidence="1">DUF6546 domain-containing protein</fullName>
    </recommendedName>
</protein>
<dbReference type="EMBL" id="PVWQ01000001">
    <property type="protein sequence ID" value="RDW93889.1"/>
    <property type="molecule type" value="Genomic_DNA"/>
</dbReference>
<evidence type="ECO:0000313" key="2">
    <source>
        <dbReference type="EMBL" id="RDW93889.1"/>
    </source>
</evidence>
<dbReference type="AlphaFoldDB" id="A0A3D8T5S9"/>
<reference evidence="2 3" key="1">
    <citation type="journal article" date="2018" name="IMA Fungus">
        <title>IMA Genome-F 9: Draft genome sequence of Annulohypoxylon stygium, Aspergillus mulundensis, Berkeleyomyces basicola (syn. Thielaviopsis basicola), Ceratocystis smalleyi, two Cercospora beticola strains, Coleophoma cylindrospora, Fusarium fracticaudum, Phialophora cf. hyalina, and Morchella septimelata.</title>
        <authorList>
            <person name="Wingfield B.D."/>
            <person name="Bills G.F."/>
            <person name="Dong Y."/>
            <person name="Huang W."/>
            <person name="Nel W.J."/>
            <person name="Swalarsk-Parry B.S."/>
            <person name="Vaghefi N."/>
            <person name="Wilken P.M."/>
            <person name="An Z."/>
            <person name="de Beer Z.W."/>
            <person name="De Vos L."/>
            <person name="Chen L."/>
            <person name="Duong T.A."/>
            <person name="Gao Y."/>
            <person name="Hammerbacher A."/>
            <person name="Kikkert J.R."/>
            <person name="Li Y."/>
            <person name="Li H."/>
            <person name="Li K."/>
            <person name="Li Q."/>
            <person name="Liu X."/>
            <person name="Ma X."/>
            <person name="Naidoo K."/>
            <person name="Pethybridge S.J."/>
            <person name="Sun J."/>
            <person name="Steenkamp E.T."/>
            <person name="van der Nest M.A."/>
            <person name="van Wyk S."/>
            <person name="Wingfield M.J."/>
            <person name="Xiong C."/>
            <person name="Yue Q."/>
            <person name="Zhang X."/>
        </authorList>
    </citation>
    <scope>NUCLEOTIDE SEQUENCE [LARGE SCALE GENOMIC DNA]</scope>
    <source>
        <strain evidence="2 3">DSM 5745</strain>
    </source>
</reference>